<dbReference type="InterPro" id="IPR001732">
    <property type="entry name" value="UDP-Glc/GDP-Man_DH_N"/>
</dbReference>
<dbReference type="GO" id="GO:0051287">
    <property type="term" value="F:NAD binding"/>
    <property type="evidence" value="ECO:0007669"/>
    <property type="project" value="InterPro"/>
</dbReference>
<feature type="binding site" evidence="10">
    <location>
        <position position="30"/>
    </location>
    <ligand>
        <name>NAD(+)</name>
        <dbReference type="ChEBI" id="CHEBI:57540"/>
    </ligand>
</feature>
<sequence length="437" mass="48268">MNISIVGAGYVGLVTGVSLAEIGHNVVCIDTNKEKIEMLKIFKSPIYEPELEELISKNVKEGRLSFTHSYEEGFNNSNVIFIAVGTPSKENGKADLSAIENVASHISNFIKSNVIVVIKSTVPVGTNEYIKELLDKTNNSRFTIDIVSNPEFLREGSAINDIFNGDRIIIGAENNKASRVVEELYKPFNIPIFTTSIRSAEMIKYASNAFLATKISFINEISNLCEKLGANIDDVAIGMGKDKRIGNSFLNAGIGYGGSCFPKDTSALVQIAGNVDHNFMLLKSVIEVNKKQQMSLIEKAKKRFTSLKDLKIALLGLSFKPNTDDIRDAASIVISEELLNLGATVTAYDPVATKQAKKILNKNIYFTDSIEDAIKKANCVFILTEWEEIKKFDLSKLTELMIEPIVFDGRNCFTINQVSAHIIEYHSMGKESVINLN</sequence>
<comment type="similarity">
    <text evidence="2 7">Belongs to the UDP-glucose/GDP-mannose dehydrogenase family.</text>
</comment>
<evidence type="ECO:0000313" key="13">
    <source>
        <dbReference type="Proteomes" id="UP000256869"/>
    </source>
</evidence>
<dbReference type="PANTHER" id="PTHR43750:SF4">
    <property type="entry name" value="UDP-GLUCOSE 6-DEHYDROGENASE YWQF"/>
    <property type="match status" value="1"/>
</dbReference>
<dbReference type="Proteomes" id="UP000256869">
    <property type="component" value="Unassembled WGS sequence"/>
</dbReference>
<proteinExistence type="inferred from homology"/>
<dbReference type="RefSeq" id="WP_115990799.1">
    <property type="nucleotide sequence ID" value="NZ_QRDY01000001.1"/>
</dbReference>
<dbReference type="PIRSF" id="PIRSF500134">
    <property type="entry name" value="UDPglc_DH_bac"/>
    <property type="match status" value="1"/>
</dbReference>
<feature type="binding site" evidence="9">
    <location>
        <position position="204"/>
    </location>
    <ligand>
        <name>substrate</name>
    </ligand>
</feature>
<evidence type="ECO:0000256" key="3">
    <source>
        <dbReference type="ARBA" id="ARBA00012954"/>
    </source>
</evidence>
<dbReference type="SUPFAM" id="SSF51735">
    <property type="entry name" value="NAD(P)-binding Rossmann-fold domains"/>
    <property type="match status" value="1"/>
</dbReference>
<dbReference type="GO" id="GO:0006065">
    <property type="term" value="P:UDP-glucuronate biosynthetic process"/>
    <property type="evidence" value="ECO:0007669"/>
    <property type="project" value="UniProtKB-UniPathway"/>
</dbReference>
<feature type="binding site" evidence="10">
    <location>
        <position position="327"/>
    </location>
    <ligand>
        <name>NAD(+)</name>
        <dbReference type="ChEBI" id="CHEBI:57540"/>
    </ligand>
</feature>
<comment type="caution">
    <text evidence="12">The sequence shown here is derived from an EMBL/GenBank/DDBJ whole genome shotgun (WGS) entry which is preliminary data.</text>
</comment>
<evidence type="ECO:0000256" key="7">
    <source>
        <dbReference type="PIRNR" id="PIRNR000124"/>
    </source>
</evidence>
<dbReference type="Pfam" id="PF00984">
    <property type="entry name" value="UDPG_MGDP_dh"/>
    <property type="match status" value="1"/>
</dbReference>
<feature type="domain" description="UDP-glucose/GDP-mannose dehydrogenase C-terminal" evidence="11">
    <location>
        <begin position="313"/>
        <end position="415"/>
    </location>
</feature>
<evidence type="ECO:0000256" key="9">
    <source>
        <dbReference type="PIRSR" id="PIRSR500134-2"/>
    </source>
</evidence>
<dbReference type="SMART" id="SM00984">
    <property type="entry name" value="UDPG_MGDP_dh_C"/>
    <property type="match status" value="1"/>
</dbReference>
<organism evidence="12 13">
    <name type="scientific">Cohnella lupini</name>
    <dbReference type="NCBI Taxonomy" id="1294267"/>
    <lineage>
        <taxon>Bacteria</taxon>
        <taxon>Bacillati</taxon>
        <taxon>Bacillota</taxon>
        <taxon>Bacilli</taxon>
        <taxon>Bacillales</taxon>
        <taxon>Paenibacillaceae</taxon>
        <taxon>Cohnella</taxon>
    </lineage>
</organism>
<dbReference type="NCBIfam" id="TIGR03026">
    <property type="entry name" value="NDP-sugDHase"/>
    <property type="match status" value="1"/>
</dbReference>
<dbReference type="SUPFAM" id="SSF48179">
    <property type="entry name" value="6-phosphogluconate dehydrogenase C-terminal domain-like"/>
    <property type="match status" value="1"/>
</dbReference>
<feature type="active site" description="Nucleophile" evidence="8">
    <location>
        <position position="260"/>
    </location>
</feature>
<feature type="binding site" evidence="9">
    <location>
        <begin position="152"/>
        <end position="155"/>
    </location>
    <ligand>
        <name>substrate</name>
    </ligand>
</feature>
<dbReference type="InterPro" id="IPR008927">
    <property type="entry name" value="6-PGluconate_DH-like_C_sf"/>
</dbReference>
<name>A0A3D9IVT2_9BACL</name>
<dbReference type="Pfam" id="PF03721">
    <property type="entry name" value="UDPG_MGDP_dh_N"/>
    <property type="match status" value="1"/>
</dbReference>
<dbReference type="InterPro" id="IPR028357">
    <property type="entry name" value="UDPglc_DH_bac"/>
</dbReference>
<evidence type="ECO:0000256" key="5">
    <source>
        <dbReference type="ARBA" id="ARBA00023027"/>
    </source>
</evidence>
<dbReference type="UniPathway" id="UPA00038">
    <property type="reaction ID" value="UER00491"/>
</dbReference>
<evidence type="ECO:0000256" key="6">
    <source>
        <dbReference type="ARBA" id="ARBA00047473"/>
    </source>
</evidence>
<dbReference type="AlphaFoldDB" id="A0A3D9IVT2"/>
<dbReference type="EC" id="1.1.1.22" evidence="3 7"/>
<evidence type="ECO:0000256" key="4">
    <source>
        <dbReference type="ARBA" id="ARBA00023002"/>
    </source>
</evidence>
<dbReference type="EMBL" id="QRDY01000001">
    <property type="protein sequence ID" value="RED65822.1"/>
    <property type="molecule type" value="Genomic_DNA"/>
</dbReference>
<dbReference type="Pfam" id="PF03720">
    <property type="entry name" value="UDPG_MGDP_dh_C"/>
    <property type="match status" value="1"/>
</dbReference>
<dbReference type="PIRSF" id="PIRSF000124">
    <property type="entry name" value="UDPglc_GDPman_dh"/>
    <property type="match status" value="1"/>
</dbReference>
<feature type="binding site" evidence="9">
    <location>
        <position position="257"/>
    </location>
    <ligand>
        <name>substrate</name>
    </ligand>
</feature>
<dbReference type="InterPro" id="IPR036291">
    <property type="entry name" value="NAD(P)-bd_dom_sf"/>
</dbReference>
<feature type="binding site" evidence="9">
    <location>
        <begin position="249"/>
        <end position="253"/>
    </location>
    <ligand>
        <name>substrate</name>
    </ligand>
</feature>
<feature type="binding site" evidence="10">
    <location>
        <position position="121"/>
    </location>
    <ligand>
        <name>NAD(+)</name>
        <dbReference type="ChEBI" id="CHEBI:57540"/>
    </ligand>
</feature>
<dbReference type="GO" id="GO:0000271">
    <property type="term" value="P:polysaccharide biosynthetic process"/>
    <property type="evidence" value="ECO:0007669"/>
    <property type="project" value="InterPro"/>
</dbReference>
<evidence type="ECO:0000256" key="8">
    <source>
        <dbReference type="PIRSR" id="PIRSR500134-1"/>
    </source>
</evidence>
<dbReference type="InterPro" id="IPR017476">
    <property type="entry name" value="UDP-Glc/GDP-Man"/>
</dbReference>
<dbReference type="InterPro" id="IPR014027">
    <property type="entry name" value="UDP-Glc/GDP-Man_DH_C"/>
</dbReference>
<gene>
    <name evidence="12" type="ORF">DFP95_101314</name>
</gene>
<evidence type="ECO:0000256" key="10">
    <source>
        <dbReference type="PIRSR" id="PIRSR500134-3"/>
    </source>
</evidence>
<feature type="binding site" evidence="9">
    <location>
        <position position="320"/>
    </location>
    <ligand>
        <name>substrate</name>
    </ligand>
</feature>
<dbReference type="SUPFAM" id="SSF52413">
    <property type="entry name" value="UDP-glucose/GDP-mannose dehydrogenase C-terminal domain"/>
    <property type="match status" value="1"/>
</dbReference>
<evidence type="ECO:0000256" key="2">
    <source>
        <dbReference type="ARBA" id="ARBA00006601"/>
    </source>
</evidence>
<protein>
    <recommendedName>
        <fullName evidence="3 7">UDP-glucose 6-dehydrogenase</fullName>
        <ecNumber evidence="3 7">1.1.1.22</ecNumber>
    </recommendedName>
</protein>
<feature type="binding site" evidence="10">
    <location>
        <position position="263"/>
    </location>
    <ligand>
        <name>NAD(+)</name>
        <dbReference type="ChEBI" id="CHEBI:57540"/>
    </ligand>
</feature>
<evidence type="ECO:0000259" key="11">
    <source>
        <dbReference type="SMART" id="SM00984"/>
    </source>
</evidence>
<dbReference type="Gene3D" id="1.20.5.100">
    <property type="entry name" value="Cytochrome c1, transmembrane anchor, C-terminal"/>
    <property type="match status" value="1"/>
</dbReference>
<dbReference type="PANTHER" id="PTHR43750">
    <property type="entry name" value="UDP-GLUCOSE 6-DEHYDROGENASE TUAD"/>
    <property type="match status" value="1"/>
</dbReference>
<accession>A0A3D9IVT2</accession>
<keyword evidence="5 7" id="KW-0520">NAD</keyword>
<feature type="binding site" evidence="10">
    <location>
        <position position="86"/>
    </location>
    <ligand>
        <name>NAD(+)</name>
        <dbReference type="ChEBI" id="CHEBI:57540"/>
    </ligand>
</feature>
<evidence type="ECO:0000256" key="1">
    <source>
        <dbReference type="ARBA" id="ARBA00004701"/>
    </source>
</evidence>
<feature type="binding site" evidence="10">
    <location>
        <position position="35"/>
    </location>
    <ligand>
        <name>NAD(+)</name>
        <dbReference type="ChEBI" id="CHEBI:57540"/>
    </ligand>
</feature>
<dbReference type="GO" id="GO:0003979">
    <property type="term" value="F:UDP-glucose 6-dehydrogenase activity"/>
    <property type="evidence" value="ECO:0007669"/>
    <property type="project" value="UniProtKB-EC"/>
</dbReference>
<keyword evidence="4 7" id="KW-0560">Oxidoreductase</keyword>
<comment type="catalytic activity">
    <reaction evidence="6 7">
        <text>UDP-alpha-D-glucose + 2 NAD(+) + H2O = UDP-alpha-D-glucuronate + 2 NADH + 3 H(+)</text>
        <dbReference type="Rhea" id="RHEA:23596"/>
        <dbReference type="ChEBI" id="CHEBI:15377"/>
        <dbReference type="ChEBI" id="CHEBI:15378"/>
        <dbReference type="ChEBI" id="CHEBI:57540"/>
        <dbReference type="ChEBI" id="CHEBI:57945"/>
        <dbReference type="ChEBI" id="CHEBI:58052"/>
        <dbReference type="ChEBI" id="CHEBI:58885"/>
        <dbReference type="EC" id="1.1.1.22"/>
    </reaction>
</comment>
<dbReference type="OrthoDB" id="9803238at2"/>
<dbReference type="InterPro" id="IPR036220">
    <property type="entry name" value="UDP-Glc/GDP-Man_DH_C_sf"/>
</dbReference>
<evidence type="ECO:0000313" key="12">
    <source>
        <dbReference type="EMBL" id="RED65822.1"/>
    </source>
</evidence>
<reference evidence="12 13" key="1">
    <citation type="submission" date="2018-07" db="EMBL/GenBank/DDBJ databases">
        <title>Genomic Encyclopedia of Type Strains, Phase III (KMG-III): the genomes of soil and plant-associated and newly described type strains.</title>
        <authorList>
            <person name="Whitman W."/>
        </authorList>
    </citation>
    <scope>NUCLEOTIDE SEQUENCE [LARGE SCALE GENOMIC DNA]</scope>
    <source>
        <strain evidence="12 13">CECT 8236</strain>
    </source>
</reference>
<dbReference type="Gene3D" id="3.40.50.720">
    <property type="entry name" value="NAD(P)-binding Rossmann-like Domain"/>
    <property type="match status" value="2"/>
</dbReference>
<keyword evidence="13" id="KW-1185">Reference proteome</keyword>
<dbReference type="InterPro" id="IPR014026">
    <property type="entry name" value="UDP-Glc/GDP-Man_DH_dimer"/>
</dbReference>
<feature type="binding site" evidence="10">
    <location>
        <position position="155"/>
    </location>
    <ligand>
        <name>NAD(+)</name>
        <dbReference type="ChEBI" id="CHEBI:57540"/>
    </ligand>
</feature>
<comment type="pathway">
    <text evidence="1">Nucleotide-sugar biosynthesis; UDP-alpha-D-glucuronate biosynthesis; UDP-alpha-D-glucuronate from UDP-alpha-D-glucose: step 1/1.</text>
</comment>